<protein>
    <recommendedName>
        <fullName evidence="3">DUF4485 domain-containing protein</fullName>
    </recommendedName>
</protein>
<evidence type="ECO:0000313" key="4">
    <source>
        <dbReference type="EMBL" id="CDW87141.1"/>
    </source>
</evidence>
<keyword evidence="5" id="KW-1185">Reference proteome</keyword>
<evidence type="ECO:0000313" key="5">
    <source>
        <dbReference type="Proteomes" id="UP000039865"/>
    </source>
</evidence>
<feature type="compositionally biased region" description="Polar residues" evidence="2">
    <location>
        <begin position="164"/>
        <end position="200"/>
    </location>
</feature>
<dbReference type="PANTHER" id="PTHR18871:SF2">
    <property type="entry name" value="CENTROSOMAL PROTEIN OF 112 KDA"/>
    <property type="match status" value="1"/>
</dbReference>
<dbReference type="PANTHER" id="PTHR18871">
    <property type="entry name" value="CENTROSOMAL PROTEIN OF 112 KDA"/>
    <property type="match status" value="1"/>
</dbReference>
<feature type="domain" description="DUF4485" evidence="3">
    <location>
        <begin position="22"/>
        <end position="102"/>
    </location>
</feature>
<evidence type="ECO:0000256" key="2">
    <source>
        <dbReference type="SAM" id="MobiDB-lite"/>
    </source>
</evidence>
<gene>
    <name evidence="4" type="primary">Contig18538.g19694</name>
    <name evidence="4" type="ORF">STYLEM_16243</name>
</gene>
<dbReference type="AlphaFoldDB" id="A0A078AYD0"/>
<name>A0A078AYD0_STYLE</name>
<dbReference type="Proteomes" id="UP000039865">
    <property type="component" value="Unassembled WGS sequence"/>
</dbReference>
<reference evidence="4 5" key="1">
    <citation type="submission" date="2014-06" db="EMBL/GenBank/DDBJ databases">
        <authorList>
            <person name="Swart Estienne"/>
        </authorList>
    </citation>
    <scope>NUCLEOTIDE SEQUENCE [LARGE SCALE GENOMIC DNA]</scope>
    <source>
        <strain evidence="4 5">130c</strain>
    </source>
</reference>
<dbReference type="InterPro" id="IPR055310">
    <property type="entry name" value="CEP112"/>
</dbReference>
<dbReference type="InterPro" id="IPR027831">
    <property type="entry name" value="DUF4485"/>
</dbReference>
<feature type="compositionally biased region" description="Low complexity" evidence="2">
    <location>
        <begin position="524"/>
        <end position="538"/>
    </location>
</feature>
<feature type="region of interest" description="Disordered" evidence="2">
    <location>
        <begin position="363"/>
        <end position="387"/>
    </location>
</feature>
<dbReference type="EMBL" id="CCKQ01015318">
    <property type="protein sequence ID" value="CDW87141.1"/>
    <property type="molecule type" value="Genomic_DNA"/>
</dbReference>
<organism evidence="4 5">
    <name type="scientific">Stylonychia lemnae</name>
    <name type="common">Ciliate</name>
    <dbReference type="NCBI Taxonomy" id="5949"/>
    <lineage>
        <taxon>Eukaryota</taxon>
        <taxon>Sar</taxon>
        <taxon>Alveolata</taxon>
        <taxon>Ciliophora</taxon>
        <taxon>Intramacronucleata</taxon>
        <taxon>Spirotrichea</taxon>
        <taxon>Stichotrichia</taxon>
        <taxon>Sporadotrichida</taxon>
        <taxon>Oxytrichidae</taxon>
        <taxon>Stylonychinae</taxon>
        <taxon>Stylonychia</taxon>
    </lineage>
</organism>
<evidence type="ECO:0000256" key="1">
    <source>
        <dbReference type="SAM" id="Coils"/>
    </source>
</evidence>
<feature type="coiled-coil region" evidence="1">
    <location>
        <begin position="281"/>
        <end position="343"/>
    </location>
</feature>
<accession>A0A078AYD0</accession>
<feature type="region of interest" description="Disordered" evidence="2">
    <location>
        <begin position="119"/>
        <end position="230"/>
    </location>
</feature>
<feature type="compositionally biased region" description="Polar residues" evidence="2">
    <location>
        <begin position="121"/>
        <end position="151"/>
    </location>
</feature>
<evidence type="ECO:0000259" key="3">
    <source>
        <dbReference type="Pfam" id="PF14846"/>
    </source>
</evidence>
<dbReference type="OrthoDB" id="78101at2759"/>
<feature type="region of interest" description="Disordered" evidence="2">
    <location>
        <begin position="524"/>
        <end position="545"/>
    </location>
</feature>
<dbReference type="Pfam" id="PF14846">
    <property type="entry name" value="DUF4485"/>
    <property type="match status" value="1"/>
</dbReference>
<proteinExistence type="predicted"/>
<keyword evidence="1" id="KW-0175">Coiled coil</keyword>
<dbReference type="InParanoid" id="A0A078AYD0"/>
<sequence>MSQHHNSSVSSAYQNSEQARKLDEQFVLYMLEIENRYRLMSKHDRIRVEQWSKALCQVTNNIVWKKNRNLYTMMLLDQILGQKLEKPFQSQPPDGGLPLLSKTQVQSGLSNRIKELKLETDQNNIKQRLQSDESQVTSNNRNNQHFQTTTGSNSSSNISLDMPRQNTQQMYRTHSQQQFNHNSSVISRQSSQGPSNTIKTQRGKPLNNELPRMNTQTQPNLPPNPRQQQISRVNSNSKIHNYQSQQNDSNLSSDQFDDDIDDLLQSQQRQQELKQLEYQKISKYLSEIAQLKTQVEVLNIQVTHLKEEVQTKDSTIQDQNIQIEELSMQLQNMKQQVQFYQQKPSSNLNTQRIHSKHLIHENINSQNFSSYKQTPSQNSKTPMNVSYQRTNSCSDIDSQLYLDGPQSPPSMNQKKTGQIQISNNLMEYLPQNQQKLQPINQKNLIQQNEAQYREQMISSPSQLIVDDLMNSQQNQFTIRGFQNTVDKFYTEDEELQENDAQFFSNQKNLNEHHKLLNLIDKNQSQPQPTAQQPLPQKQTFNDEPELESSFLSKLRKGDTSFDQLYDDLI</sequence>